<reference evidence="2 3" key="1">
    <citation type="submission" date="2019-11" db="EMBL/GenBank/DDBJ databases">
        <title>Whole genome sequence of Oryza granulata.</title>
        <authorList>
            <person name="Li W."/>
        </authorList>
    </citation>
    <scope>NUCLEOTIDE SEQUENCE [LARGE SCALE GENOMIC DNA]</scope>
    <source>
        <strain evidence="3">cv. Menghai</strain>
        <tissue evidence="2">Leaf</tissue>
    </source>
</reference>
<dbReference type="AlphaFoldDB" id="A0A6G1EX05"/>
<evidence type="ECO:0000313" key="2">
    <source>
        <dbReference type="EMBL" id="KAF0929180.1"/>
    </source>
</evidence>
<protein>
    <submittedName>
        <fullName evidence="2">Uncharacterized protein</fullName>
    </submittedName>
</protein>
<proteinExistence type="predicted"/>
<keyword evidence="3" id="KW-1185">Reference proteome</keyword>
<comment type="caution">
    <text evidence="2">The sequence shown here is derived from an EMBL/GenBank/DDBJ whole genome shotgun (WGS) entry which is preliminary data.</text>
</comment>
<sequence length="169" mass="18253">MSRPSPRSHRPSSCLPFSPQLQEAKTPTLPPQHAARFAPSCRPLASANLPSPHLPPLFTAVDNPSGRTLPCCRLLPNPARPSVKQLVCARVSFPVFPPAAAFILPCGHKRKTQSEAPFFPVKWRSKVLSTRPCSCHRRSAWSSFKATAALSSAGPALHRSPGLLLAGRL</sequence>
<name>A0A6G1EX05_9ORYZ</name>
<feature type="region of interest" description="Disordered" evidence="1">
    <location>
        <begin position="1"/>
        <end position="35"/>
    </location>
</feature>
<dbReference type="Proteomes" id="UP000479710">
    <property type="component" value="Unassembled WGS sequence"/>
</dbReference>
<feature type="compositionally biased region" description="Basic residues" evidence="1">
    <location>
        <begin position="1"/>
        <end position="10"/>
    </location>
</feature>
<accession>A0A6G1EX05</accession>
<organism evidence="2 3">
    <name type="scientific">Oryza meyeriana var. granulata</name>
    <dbReference type="NCBI Taxonomy" id="110450"/>
    <lineage>
        <taxon>Eukaryota</taxon>
        <taxon>Viridiplantae</taxon>
        <taxon>Streptophyta</taxon>
        <taxon>Embryophyta</taxon>
        <taxon>Tracheophyta</taxon>
        <taxon>Spermatophyta</taxon>
        <taxon>Magnoliopsida</taxon>
        <taxon>Liliopsida</taxon>
        <taxon>Poales</taxon>
        <taxon>Poaceae</taxon>
        <taxon>BOP clade</taxon>
        <taxon>Oryzoideae</taxon>
        <taxon>Oryzeae</taxon>
        <taxon>Oryzinae</taxon>
        <taxon>Oryza</taxon>
        <taxon>Oryza meyeriana</taxon>
    </lineage>
</organism>
<gene>
    <name evidence="2" type="ORF">E2562_016418</name>
</gene>
<evidence type="ECO:0000256" key="1">
    <source>
        <dbReference type="SAM" id="MobiDB-lite"/>
    </source>
</evidence>
<evidence type="ECO:0000313" key="3">
    <source>
        <dbReference type="Proteomes" id="UP000479710"/>
    </source>
</evidence>
<dbReference type="EMBL" id="SPHZ02000002">
    <property type="protein sequence ID" value="KAF0929180.1"/>
    <property type="molecule type" value="Genomic_DNA"/>
</dbReference>